<accession>A0A1G2KJT6</accession>
<evidence type="ECO:0000313" key="2">
    <source>
        <dbReference type="EMBL" id="OGZ98720.1"/>
    </source>
</evidence>
<keyword evidence="1" id="KW-0472">Membrane</keyword>
<evidence type="ECO:0000256" key="1">
    <source>
        <dbReference type="SAM" id="Phobius"/>
    </source>
</evidence>
<organism evidence="2 3">
    <name type="scientific">Candidatus Sungbacteria bacterium RIFCSPHIGHO2_02_FULL_47_11</name>
    <dbReference type="NCBI Taxonomy" id="1802270"/>
    <lineage>
        <taxon>Bacteria</taxon>
        <taxon>Candidatus Sungiibacteriota</taxon>
    </lineage>
</organism>
<dbReference type="AlphaFoldDB" id="A0A1G2KJT6"/>
<dbReference type="InterPro" id="IPR025060">
    <property type="entry name" value="DUF3999"/>
</dbReference>
<keyword evidence="1" id="KW-0812">Transmembrane</keyword>
<keyword evidence="1" id="KW-1133">Transmembrane helix</keyword>
<dbReference type="Proteomes" id="UP000179023">
    <property type="component" value="Unassembled WGS sequence"/>
</dbReference>
<gene>
    <name evidence="2" type="ORF">A3C07_00330</name>
</gene>
<dbReference type="Gene3D" id="2.60.120.260">
    <property type="entry name" value="Galactose-binding domain-like"/>
    <property type="match status" value="1"/>
</dbReference>
<dbReference type="STRING" id="1802270.A3C07_00330"/>
<name>A0A1G2KJT6_9BACT</name>
<comment type="caution">
    <text evidence="2">The sequence shown here is derived from an EMBL/GenBank/DDBJ whole genome shotgun (WGS) entry which is preliminary data.</text>
</comment>
<dbReference type="Pfam" id="PF13163">
    <property type="entry name" value="DUF3999"/>
    <property type="match status" value="1"/>
</dbReference>
<evidence type="ECO:0000313" key="3">
    <source>
        <dbReference type="Proteomes" id="UP000179023"/>
    </source>
</evidence>
<dbReference type="EMBL" id="MHQI01000058">
    <property type="protein sequence ID" value="OGZ98720.1"/>
    <property type="molecule type" value="Genomic_DNA"/>
</dbReference>
<reference evidence="2 3" key="1">
    <citation type="journal article" date="2016" name="Nat. Commun.">
        <title>Thousands of microbial genomes shed light on interconnected biogeochemical processes in an aquifer system.</title>
        <authorList>
            <person name="Anantharaman K."/>
            <person name="Brown C.T."/>
            <person name="Hug L.A."/>
            <person name="Sharon I."/>
            <person name="Castelle C.J."/>
            <person name="Probst A.J."/>
            <person name="Thomas B.C."/>
            <person name="Singh A."/>
            <person name="Wilkins M.J."/>
            <person name="Karaoz U."/>
            <person name="Brodie E.L."/>
            <person name="Williams K.H."/>
            <person name="Hubbard S.S."/>
            <person name="Banfield J.F."/>
        </authorList>
    </citation>
    <scope>NUCLEOTIDE SEQUENCE [LARGE SCALE GENOMIC DNA]</scope>
</reference>
<protein>
    <submittedName>
        <fullName evidence="2">Uncharacterized protein</fullName>
    </submittedName>
</protein>
<proteinExistence type="predicted"/>
<feature type="transmembrane region" description="Helical" evidence="1">
    <location>
        <begin position="390"/>
        <end position="412"/>
    </location>
</feature>
<sequence>MLVRIFLVLSVFFVASAVYADFDSERWEFRSAIRDNDVRSKYVILELPSDFFSHLKADLSDFRVVNQGGEVPYVAAVEGEIETRMYIPARFFNLSSVVGQDTTFVVDVGQEGVLHSALTIETTSENFRRNVEIEGSNDQQSWRMLNSGGQVFDFTVRDPRYVKVTINDVSYPEATFRYLRVRILDQGEAPLRINAVKLSRQVSAPAHEVSYSPELAILQNEEDRTTDLVLDLGADGIPNRNARLTTASINFSRAVAVYESSDKKEWHSLGHGYIFSIDTPKFKGSNLSFQYPESNKRYLKLSIINYDDRPIDIGGVTLGGVVRRVLFQRDPAKEYYVYLGNPKARRPQYDIEKISQYVDADQLDRVETGPVEKNSSYIPIKPPLTERSPYVLPLILGLVVVLLAFLLLRLILRTRQTNSL</sequence>